<dbReference type="EMBL" id="AZIL01000367">
    <property type="protein sequence ID" value="EWM27868.1"/>
    <property type="molecule type" value="Genomic_DNA"/>
</dbReference>
<evidence type="ECO:0000313" key="16">
    <source>
        <dbReference type="EMBL" id="EWM27868.1"/>
    </source>
</evidence>
<dbReference type="GO" id="GO:0005524">
    <property type="term" value="F:ATP binding"/>
    <property type="evidence" value="ECO:0007669"/>
    <property type="project" value="UniProtKB-KW"/>
</dbReference>
<comment type="caution">
    <text evidence="16">The sequence shown here is derived from an EMBL/GenBank/DDBJ whole genome shotgun (WGS) entry which is preliminary data.</text>
</comment>
<organism evidence="16 17">
    <name type="scientific">Nannochloropsis gaditana</name>
    <dbReference type="NCBI Taxonomy" id="72520"/>
    <lineage>
        <taxon>Eukaryota</taxon>
        <taxon>Sar</taxon>
        <taxon>Stramenopiles</taxon>
        <taxon>Ochrophyta</taxon>
        <taxon>Eustigmatophyceae</taxon>
        <taxon>Eustigmatales</taxon>
        <taxon>Monodopsidaceae</taxon>
        <taxon>Nannochloropsis</taxon>
    </lineage>
</organism>
<dbReference type="InterPro" id="IPR038385">
    <property type="entry name" value="Sua5/YwlC_C"/>
</dbReference>
<protein>
    <recommendedName>
        <fullName evidence="4">Threonylcarbamoyl-AMP synthase</fullName>
        <ecNumber evidence="3">2.7.7.87</ecNumber>
    </recommendedName>
    <alternativeName>
        <fullName evidence="11">L-threonylcarbamoyladenylate synthase</fullName>
    </alternativeName>
</protein>
<keyword evidence="8" id="KW-0548">Nucleotidyltransferase</keyword>
<evidence type="ECO:0000256" key="9">
    <source>
        <dbReference type="ARBA" id="ARBA00022741"/>
    </source>
</evidence>
<evidence type="ECO:0000256" key="2">
    <source>
        <dbReference type="ARBA" id="ARBA00007663"/>
    </source>
</evidence>
<dbReference type="Proteomes" id="UP000019335">
    <property type="component" value="Chromosome 5"/>
</dbReference>
<comment type="similarity">
    <text evidence="2">Belongs to the SUA5 family.</text>
</comment>
<keyword evidence="9" id="KW-0547">Nucleotide-binding</keyword>
<evidence type="ECO:0000256" key="4">
    <source>
        <dbReference type="ARBA" id="ARBA00015492"/>
    </source>
</evidence>
<dbReference type="GO" id="GO:0061710">
    <property type="term" value="F:L-threonylcarbamoyladenylate synthase"/>
    <property type="evidence" value="ECO:0007669"/>
    <property type="project" value="UniProtKB-EC"/>
</dbReference>
<dbReference type="OrthoDB" id="412787at2759"/>
<dbReference type="GO" id="GO:0003725">
    <property type="term" value="F:double-stranded RNA binding"/>
    <property type="evidence" value="ECO:0007669"/>
    <property type="project" value="InterPro"/>
</dbReference>
<feature type="signal peptide" evidence="14">
    <location>
        <begin position="1"/>
        <end position="30"/>
    </location>
</feature>
<dbReference type="PROSITE" id="PS51163">
    <property type="entry name" value="YRDC"/>
    <property type="match status" value="1"/>
</dbReference>
<keyword evidence="17" id="KW-1185">Reference proteome</keyword>
<dbReference type="InterPro" id="IPR017945">
    <property type="entry name" value="DHBP_synth_RibB-like_a/b_dom"/>
</dbReference>
<dbReference type="EC" id="2.7.7.87" evidence="3"/>
<evidence type="ECO:0000259" key="15">
    <source>
        <dbReference type="PROSITE" id="PS51163"/>
    </source>
</evidence>
<dbReference type="Pfam" id="PF01300">
    <property type="entry name" value="Sua5_yciO_yrdC"/>
    <property type="match status" value="1"/>
</dbReference>
<dbReference type="GO" id="GO:0000049">
    <property type="term" value="F:tRNA binding"/>
    <property type="evidence" value="ECO:0007669"/>
    <property type="project" value="TreeGrafter"/>
</dbReference>
<keyword evidence="14" id="KW-0732">Signal</keyword>
<comment type="catalytic activity">
    <reaction evidence="12">
        <text>L-threonine + hydrogencarbonate + ATP = L-threonylcarbamoyladenylate + diphosphate + H2O</text>
        <dbReference type="Rhea" id="RHEA:36407"/>
        <dbReference type="ChEBI" id="CHEBI:15377"/>
        <dbReference type="ChEBI" id="CHEBI:17544"/>
        <dbReference type="ChEBI" id="CHEBI:30616"/>
        <dbReference type="ChEBI" id="CHEBI:33019"/>
        <dbReference type="ChEBI" id="CHEBI:57926"/>
        <dbReference type="ChEBI" id="CHEBI:73682"/>
        <dbReference type="EC" id="2.7.7.87"/>
    </reaction>
</comment>
<feature type="region of interest" description="Disordered" evidence="13">
    <location>
        <begin position="382"/>
        <end position="401"/>
    </location>
</feature>
<name>W7TWH3_9STRA</name>
<evidence type="ECO:0000256" key="6">
    <source>
        <dbReference type="ARBA" id="ARBA00022679"/>
    </source>
</evidence>
<dbReference type="InterPro" id="IPR050156">
    <property type="entry name" value="TC-AMP_synthase_SUA5"/>
</dbReference>
<feature type="compositionally biased region" description="Basic and acidic residues" evidence="13">
    <location>
        <begin position="384"/>
        <end position="401"/>
    </location>
</feature>
<dbReference type="GO" id="GO:0006450">
    <property type="term" value="P:regulation of translational fidelity"/>
    <property type="evidence" value="ECO:0007669"/>
    <property type="project" value="TreeGrafter"/>
</dbReference>
<evidence type="ECO:0000256" key="1">
    <source>
        <dbReference type="ARBA" id="ARBA00004496"/>
    </source>
</evidence>
<evidence type="ECO:0000256" key="11">
    <source>
        <dbReference type="ARBA" id="ARBA00029774"/>
    </source>
</evidence>
<sequence length="566" mass="60453">MRLGLLACTRLNVLTYSICCFLARSPCAKAVPIICNTVNHRLLHSSLRISSWRDGSFFRRSVGLAFTVSSLNHSSYLYRRHSVFVAALLASSPTRSTATPIRVKPPLPLNLLASDKMTVSTSASTSSSPPTIEAELTSDVDRAGDYLRAGGLVAFPTETVYGLGANAYLEKSVRRIFEVKGRPLTDPLIVHVAQIEEAWSVFACGGNTTYHHAASNNSVPHVEVRAAEEGKKEKDLLSTLAHAFWPGPLTLVAPAAAAIPSAVTAETGWVGVRVPSHSLARALLRAAAVPVVAPSANRFGHVSPTSAAHVQADLGGHSLLILKEKEEHHAGQGACEIGIESTVAKVDAREGRVTILRAGAVTCSQLESALRGKGVEVVVKGHARQQEEQPKAKAHGEAGGDVMPKELRTEDLTNDENMPQIAPGQCLKHYAPDRPTYLLSALQATESWVDLLAGRAVILDMGGRLQRLKGLAAHYMDLSEAGDVREAAAGLFQALRWAESVDGGKGKLESEEDLLVLIVDLRREGNRREGQGKTAEGEDAEFAVALIDRIMRSASGQAAGPFLVSP</sequence>
<evidence type="ECO:0000256" key="13">
    <source>
        <dbReference type="SAM" id="MobiDB-lite"/>
    </source>
</evidence>
<dbReference type="GO" id="GO:0005737">
    <property type="term" value="C:cytoplasm"/>
    <property type="evidence" value="ECO:0007669"/>
    <property type="project" value="UniProtKB-SubCell"/>
</dbReference>
<dbReference type="Gene3D" id="3.90.870.10">
    <property type="entry name" value="DHBP synthase"/>
    <property type="match status" value="1"/>
</dbReference>
<feature type="chain" id="PRO_5004901298" description="Threonylcarbamoyl-AMP synthase" evidence="14">
    <location>
        <begin position="31"/>
        <end position="566"/>
    </location>
</feature>
<feature type="domain" description="YrdC-like" evidence="15">
    <location>
        <begin position="137"/>
        <end position="361"/>
    </location>
</feature>
<dbReference type="AlphaFoldDB" id="W7TWH3"/>
<reference evidence="16 17" key="1">
    <citation type="journal article" date="2014" name="Mol. Plant">
        <title>Chromosome Scale Genome Assembly and Transcriptome Profiling of Nannochloropsis gaditana in Nitrogen Depletion.</title>
        <authorList>
            <person name="Corteggiani Carpinelli E."/>
            <person name="Telatin A."/>
            <person name="Vitulo N."/>
            <person name="Forcato C."/>
            <person name="D'Angelo M."/>
            <person name="Schiavon R."/>
            <person name="Vezzi A."/>
            <person name="Giacometti G.M."/>
            <person name="Morosinotto T."/>
            <person name="Valle G."/>
        </authorList>
    </citation>
    <scope>NUCLEOTIDE SEQUENCE [LARGE SCALE GENOMIC DNA]</scope>
    <source>
        <strain evidence="16 17">B-31</strain>
    </source>
</reference>
<evidence type="ECO:0000256" key="3">
    <source>
        <dbReference type="ARBA" id="ARBA00012584"/>
    </source>
</evidence>
<evidence type="ECO:0000256" key="12">
    <source>
        <dbReference type="ARBA" id="ARBA00048366"/>
    </source>
</evidence>
<comment type="subcellular location">
    <subcellularLocation>
        <location evidence="1">Cytoplasm</location>
    </subcellularLocation>
</comment>
<gene>
    <name evidence="16" type="ORF">Naga_100094g7</name>
</gene>
<accession>W7TWH3</accession>
<dbReference type="SUPFAM" id="SSF55821">
    <property type="entry name" value="YrdC/RibB"/>
    <property type="match status" value="1"/>
</dbReference>
<keyword evidence="5" id="KW-0963">Cytoplasm</keyword>
<dbReference type="PANTHER" id="PTHR17490">
    <property type="entry name" value="SUA5"/>
    <property type="match status" value="1"/>
</dbReference>
<dbReference type="InterPro" id="IPR005145">
    <property type="entry name" value="Sua5_C"/>
</dbReference>
<evidence type="ECO:0000256" key="10">
    <source>
        <dbReference type="ARBA" id="ARBA00022840"/>
    </source>
</evidence>
<evidence type="ECO:0000256" key="14">
    <source>
        <dbReference type="SAM" id="SignalP"/>
    </source>
</evidence>
<evidence type="ECO:0000313" key="17">
    <source>
        <dbReference type="Proteomes" id="UP000019335"/>
    </source>
</evidence>
<dbReference type="PANTHER" id="PTHR17490:SF16">
    <property type="entry name" value="THREONYLCARBAMOYL-AMP SYNTHASE"/>
    <property type="match status" value="1"/>
</dbReference>
<evidence type="ECO:0000256" key="8">
    <source>
        <dbReference type="ARBA" id="ARBA00022695"/>
    </source>
</evidence>
<dbReference type="Gene3D" id="3.40.50.11030">
    <property type="entry name" value="Threonylcarbamoyl-AMP synthase, C-terminal domain"/>
    <property type="match status" value="1"/>
</dbReference>
<proteinExistence type="inferred from homology"/>
<keyword evidence="7" id="KW-0819">tRNA processing</keyword>
<dbReference type="GO" id="GO:0008033">
    <property type="term" value="P:tRNA processing"/>
    <property type="evidence" value="ECO:0007669"/>
    <property type="project" value="UniProtKB-KW"/>
</dbReference>
<keyword evidence="6" id="KW-0808">Transferase</keyword>
<evidence type="ECO:0000256" key="5">
    <source>
        <dbReference type="ARBA" id="ARBA00022490"/>
    </source>
</evidence>
<evidence type="ECO:0000256" key="7">
    <source>
        <dbReference type="ARBA" id="ARBA00022694"/>
    </source>
</evidence>
<dbReference type="InterPro" id="IPR006070">
    <property type="entry name" value="Sua5-like_dom"/>
</dbReference>
<keyword evidence="10" id="KW-0067">ATP-binding</keyword>
<dbReference type="Pfam" id="PF03481">
    <property type="entry name" value="Sua5_C"/>
    <property type="match status" value="1"/>
</dbReference>